<dbReference type="RefSeq" id="WP_264711869.1">
    <property type="nucleotide sequence ID" value="NZ_JAPDNT010000001.1"/>
</dbReference>
<dbReference type="PROSITE" id="PS50928">
    <property type="entry name" value="ABC_TM1"/>
    <property type="match status" value="1"/>
</dbReference>
<dbReference type="InterPro" id="IPR035906">
    <property type="entry name" value="MetI-like_sf"/>
</dbReference>
<keyword evidence="8 9" id="KW-0472">Membrane</keyword>
<dbReference type="GO" id="GO:0015833">
    <property type="term" value="P:peptide transport"/>
    <property type="evidence" value="ECO:0007669"/>
    <property type="project" value="UniProtKB-KW"/>
</dbReference>
<keyword evidence="3" id="KW-1003">Cell membrane</keyword>
<keyword evidence="5" id="KW-0571">Peptide transport</keyword>
<keyword evidence="6" id="KW-0653">Protein transport</keyword>
<comment type="subcellular location">
    <subcellularLocation>
        <location evidence="1 9">Cell membrane</location>
        <topology evidence="1 9">Multi-pass membrane protein</topology>
    </subcellularLocation>
</comment>
<evidence type="ECO:0000259" key="10">
    <source>
        <dbReference type="PROSITE" id="PS50928"/>
    </source>
</evidence>
<dbReference type="EMBL" id="JAPDNT010000001">
    <property type="protein sequence ID" value="MCW3473292.1"/>
    <property type="molecule type" value="Genomic_DNA"/>
</dbReference>
<evidence type="ECO:0000313" key="11">
    <source>
        <dbReference type="EMBL" id="MCW3473292.1"/>
    </source>
</evidence>
<evidence type="ECO:0000256" key="2">
    <source>
        <dbReference type="ARBA" id="ARBA00022448"/>
    </source>
</evidence>
<dbReference type="PANTHER" id="PTHR43386:SF1">
    <property type="entry name" value="D,D-DIPEPTIDE TRANSPORT SYSTEM PERMEASE PROTEIN DDPC-RELATED"/>
    <property type="match status" value="1"/>
</dbReference>
<dbReference type="AlphaFoldDB" id="A0AA41YPR7"/>
<evidence type="ECO:0000256" key="9">
    <source>
        <dbReference type="RuleBase" id="RU363032"/>
    </source>
</evidence>
<dbReference type="PANTHER" id="PTHR43386">
    <property type="entry name" value="OLIGOPEPTIDE TRANSPORT SYSTEM PERMEASE PROTEIN APPC"/>
    <property type="match status" value="1"/>
</dbReference>
<dbReference type="Proteomes" id="UP001165679">
    <property type="component" value="Unassembled WGS sequence"/>
</dbReference>
<evidence type="ECO:0000256" key="7">
    <source>
        <dbReference type="ARBA" id="ARBA00022989"/>
    </source>
</evidence>
<reference evidence="11" key="2">
    <citation type="submission" date="2022-10" db="EMBL/GenBank/DDBJ databases">
        <authorList>
            <person name="Trinh H.N."/>
        </authorList>
    </citation>
    <scope>NUCLEOTIDE SEQUENCE</scope>
    <source>
        <strain evidence="11">RN2-1</strain>
    </source>
</reference>
<name>A0AA41YPR7_9PROT</name>
<evidence type="ECO:0000313" key="12">
    <source>
        <dbReference type="Proteomes" id="UP001165679"/>
    </source>
</evidence>
<keyword evidence="2 9" id="KW-0813">Transport</keyword>
<dbReference type="InterPro" id="IPR050366">
    <property type="entry name" value="BP-dependent_transpt_permease"/>
</dbReference>
<dbReference type="GO" id="GO:0055085">
    <property type="term" value="P:transmembrane transport"/>
    <property type="evidence" value="ECO:0007669"/>
    <property type="project" value="InterPro"/>
</dbReference>
<proteinExistence type="inferred from homology"/>
<evidence type="ECO:0000256" key="8">
    <source>
        <dbReference type="ARBA" id="ARBA00023136"/>
    </source>
</evidence>
<evidence type="ECO:0000256" key="3">
    <source>
        <dbReference type="ARBA" id="ARBA00022475"/>
    </source>
</evidence>
<keyword evidence="12" id="KW-1185">Reference proteome</keyword>
<organism evidence="11 12">
    <name type="scientific">Limobrevibacterium gyesilva</name>
    <dbReference type="NCBI Taxonomy" id="2991712"/>
    <lineage>
        <taxon>Bacteria</taxon>
        <taxon>Pseudomonadati</taxon>
        <taxon>Pseudomonadota</taxon>
        <taxon>Alphaproteobacteria</taxon>
        <taxon>Acetobacterales</taxon>
        <taxon>Acetobacteraceae</taxon>
        <taxon>Limobrevibacterium</taxon>
    </lineage>
</organism>
<evidence type="ECO:0000256" key="4">
    <source>
        <dbReference type="ARBA" id="ARBA00022692"/>
    </source>
</evidence>
<dbReference type="GO" id="GO:0015031">
    <property type="term" value="P:protein transport"/>
    <property type="evidence" value="ECO:0007669"/>
    <property type="project" value="UniProtKB-KW"/>
</dbReference>
<reference evidence="11" key="1">
    <citation type="submission" date="2022-09" db="EMBL/GenBank/DDBJ databases">
        <title>Rhodovastum sp. nov. RN2-1 isolated from soil in Seongnam, South Korea.</title>
        <authorList>
            <person name="Le N.T."/>
        </authorList>
    </citation>
    <scope>NUCLEOTIDE SEQUENCE</scope>
    <source>
        <strain evidence="11">RN2-1</strain>
    </source>
</reference>
<dbReference type="GO" id="GO:0005886">
    <property type="term" value="C:plasma membrane"/>
    <property type="evidence" value="ECO:0007669"/>
    <property type="project" value="UniProtKB-SubCell"/>
</dbReference>
<feature type="transmembrane region" description="Helical" evidence="9">
    <location>
        <begin position="78"/>
        <end position="103"/>
    </location>
</feature>
<feature type="transmembrane region" description="Helical" evidence="9">
    <location>
        <begin position="194"/>
        <end position="219"/>
    </location>
</feature>
<feature type="transmembrane region" description="Helical" evidence="9">
    <location>
        <begin position="123"/>
        <end position="147"/>
    </location>
</feature>
<dbReference type="Gene3D" id="1.10.3720.10">
    <property type="entry name" value="MetI-like"/>
    <property type="match status" value="1"/>
</dbReference>
<accession>A0AA41YPR7</accession>
<sequence length="279" mass="29688">MKDLLAWSRHHWALLLGGGMLAVLAALTLAAPALYPEDPLSMVGPPDVRPFDEGFLFGTDSLGRDVAAGILHGARTSLLLGLVSTACSVLLGTGVGAVAGYFAGRVDDVLMRLTEFFQTIPSFMLALVLVAVLSPSIWTIVLAIAVVSWPPVARLVRAEFLSLRSRDFVKAAVVGGHPTHVIILRHILPNALTPIIVTGSLMVASAILLESALSFLGLGDRNNITWGFMIGAGRSMIRQAWWLSAIPGLAIFYTVLALNLLGQGLADLLNPLLARTRRA</sequence>
<evidence type="ECO:0000256" key="5">
    <source>
        <dbReference type="ARBA" id="ARBA00022856"/>
    </source>
</evidence>
<keyword evidence="4 9" id="KW-0812">Transmembrane</keyword>
<feature type="transmembrane region" description="Helical" evidence="9">
    <location>
        <begin position="240"/>
        <end position="261"/>
    </location>
</feature>
<comment type="caution">
    <text evidence="11">The sequence shown here is derived from an EMBL/GenBank/DDBJ whole genome shotgun (WGS) entry which is preliminary data.</text>
</comment>
<dbReference type="CDD" id="cd06261">
    <property type="entry name" value="TM_PBP2"/>
    <property type="match status" value="1"/>
</dbReference>
<dbReference type="InterPro" id="IPR000515">
    <property type="entry name" value="MetI-like"/>
</dbReference>
<feature type="transmembrane region" description="Helical" evidence="9">
    <location>
        <begin position="12"/>
        <end position="35"/>
    </location>
</feature>
<dbReference type="Pfam" id="PF00528">
    <property type="entry name" value="BPD_transp_1"/>
    <property type="match status" value="1"/>
</dbReference>
<comment type="similarity">
    <text evidence="9">Belongs to the binding-protein-dependent transport system permease family.</text>
</comment>
<gene>
    <name evidence="11" type="ORF">OL599_01750</name>
</gene>
<evidence type="ECO:0000256" key="6">
    <source>
        <dbReference type="ARBA" id="ARBA00022927"/>
    </source>
</evidence>
<protein>
    <submittedName>
        <fullName evidence="11">ABC transporter permease</fullName>
    </submittedName>
</protein>
<evidence type="ECO:0000256" key="1">
    <source>
        <dbReference type="ARBA" id="ARBA00004651"/>
    </source>
</evidence>
<dbReference type="SUPFAM" id="SSF161098">
    <property type="entry name" value="MetI-like"/>
    <property type="match status" value="1"/>
</dbReference>
<feature type="domain" description="ABC transmembrane type-1" evidence="10">
    <location>
        <begin position="74"/>
        <end position="262"/>
    </location>
</feature>
<keyword evidence="7 9" id="KW-1133">Transmembrane helix</keyword>